<evidence type="ECO:0000313" key="1">
    <source>
        <dbReference type="EMBL" id="KAA3483829.1"/>
    </source>
</evidence>
<dbReference type="AlphaFoldDB" id="A0A5B6WPL3"/>
<reference evidence="2" key="1">
    <citation type="journal article" date="2019" name="Plant Biotechnol. J.">
        <title>Genome sequencing of the Australian wild diploid species Gossypium australe highlights disease resistance and delayed gland morphogenesis.</title>
        <authorList>
            <person name="Cai Y."/>
            <person name="Cai X."/>
            <person name="Wang Q."/>
            <person name="Wang P."/>
            <person name="Zhang Y."/>
            <person name="Cai C."/>
            <person name="Xu Y."/>
            <person name="Wang K."/>
            <person name="Zhou Z."/>
            <person name="Wang C."/>
            <person name="Geng S."/>
            <person name="Li B."/>
            <person name="Dong Q."/>
            <person name="Hou Y."/>
            <person name="Wang H."/>
            <person name="Ai P."/>
            <person name="Liu Z."/>
            <person name="Yi F."/>
            <person name="Sun M."/>
            <person name="An G."/>
            <person name="Cheng J."/>
            <person name="Zhang Y."/>
            <person name="Shi Q."/>
            <person name="Xie Y."/>
            <person name="Shi X."/>
            <person name="Chang Y."/>
            <person name="Huang F."/>
            <person name="Chen Y."/>
            <person name="Hong S."/>
            <person name="Mi L."/>
            <person name="Sun Q."/>
            <person name="Zhang L."/>
            <person name="Zhou B."/>
            <person name="Peng R."/>
            <person name="Zhang X."/>
            <person name="Liu F."/>
        </authorList>
    </citation>
    <scope>NUCLEOTIDE SEQUENCE [LARGE SCALE GENOMIC DNA]</scope>
    <source>
        <strain evidence="2">cv. PA1801</strain>
    </source>
</reference>
<evidence type="ECO:0000313" key="2">
    <source>
        <dbReference type="Proteomes" id="UP000325315"/>
    </source>
</evidence>
<accession>A0A5B6WPL3</accession>
<organism evidence="1 2">
    <name type="scientific">Gossypium australe</name>
    <dbReference type="NCBI Taxonomy" id="47621"/>
    <lineage>
        <taxon>Eukaryota</taxon>
        <taxon>Viridiplantae</taxon>
        <taxon>Streptophyta</taxon>
        <taxon>Embryophyta</taxon>
        <taxon>Tracheophyta</taxon>
        <taxon>Spermatophyta</taxon>
        <taxon>Magnoliopsida</taxon>
        <taxon>eudicotyledons</taxon>
        <taxon>Gunneridae</taxon>
        <taxon>Pentapetalae</taxon>
        <taxon>rosids</taxon>
        <taxon>malvids</taxon>
        <taxon>Malvales</taxon>
        <taxon>Malvaceae</taxon>
        <taxon>Malvoideae</taxon>
        <taxon>Gossypium</taxon>
    </lineage>
</organism>
<proteinExistence type="predicted"/>
<dbReference type="EMBL" id="SMMG02000002">
    <property type="protein sequence ID" value="KAA3483829.1"/>
    <property type="molecule type" value="Genomic_DNA"/>
</dbReference>
<name>A0A5B6WPL3_9ROSI</name>
<keyword evidence="2" id="KW-1185">Reference proteome</keyword>
<comment type="caution">
    <text evidence="1">The sequence shown here is derived from an EMBL/GenBank/DDBJ whole genome shotgun (WGS) entry which is preliminary data.</text>
</comment>
<sequence>MEAEIDSMDSNLVWELVDLPEWIKRTGVSGSTRRKEIYIKNNSRLQDLENGCQYSILATPLPDPITEFGCGVLQL</sequence>
<gene>
    <name evidence="1" type="ORF">EPI10_005965</name>
</gene>
<dbReference type="Proteomes" id="UP000325315">
    <property type="component" value="Unassembled WGS sequence"/>
</dbReference>
<protein>
    <submittedName>
        <fullName evidence="1">Uncharacterized protein</fullName>
    </submittedName>
</protein>